<keyword evidence="2" id="KW-1185">Reference proteome</keyword>
<evidence type="ECO:0000313" key="1">
    <source>
        <dbReference type="EMBL" id="GAA3232522.1"/>
    </source>
</evidence>
<protein>
    <submittedName>
        <fullName evidence="1">Uncharacterized protein</fullName>
    </submittedName>
</protein>
<name>A0ABP6QPE0_9ACTN</name>
<dbReference type="Gene3D" id="1.20.1290.10">
    <property type="entry name" value="AhpD-like"/>
    <property type="match status" value="1"/>
</dbReference>
<gene>
    <name evidence="1" type="ORF">GCM10010468_64440</name>
</gene>
<dbReference type="SUPFAM" id="SSF69118">
    <property type="entry name" value="AhpD-like"/>
    <property type="match status" value="1"/>
</dbReference>
<dbReference type="PANTHER" id="PTHR35446:SF2">
    <property type="entry name" value="CARBOXYMUCONOLACTONE DECARBOXYLASE-LIKE DOMAIN-CONTAINING PROTEIN"/>
    <property type="match status" value="1"/>
</dbReference>
<organism evidence="1 2">
    <name type="scientific">Actinocorallia longicatena</name>
    <dbReference type="NCBI Taxonomy" id="111803"/>
    <lineage>
        <taxon>Bacteria</taxon>
        <taxon>Bacillati</taxon>
        <taxon>Actinomycetota</taxon>
        <taxon>Actinomycetes</taxon>
        <taxon>Streptosporangiales</taxon>
        <taxon>Thermomonosporaceae</taxon>
        <taxon>Actinocorallia</taxon>
    </lineage>
</organism>
<sequence>MPSSPAAAGLAAVTKDGELSHRIADDHHIIGFAPREQAIVDLAVKLTREPSHVGDADVLGLRELGLREFGLTDEQIVEIIEVISFFNYTNRLTIAIGTRPDEEFFTR</sequence>
<dbReference type="Proteomes" id="UP001501237">
    <property type="component" value="Unassembled WGS sequence"/>
</dbReference>
<evidence type="ECO:0000313" key="2">
    <source>
        <dbReference type="Proteomes" id="UP001501237"/>
    </source>
</evidence>
<dbReference type="PANTHER" id="PTHR35446">
    <property type="entry name" value="SI:CH211-175M2.5"/>
    <property type="match status" value="1"/>
</dbReference>
<dbReference type="InterPro" id="IPR029032">
    <property type="entry name" value="AhpD-like"/>
</dbReference>
<accession>A0ABP6QPE0</accession>
<dbReference type="RefSeq" id="WP_344835789.1">
    <property type="nucleotide sequence ID" value="NZ_BAAAUV010000023.1"/>
</dbReference>
<dbReference type="EMBL" id="BAAAUV010000023">
    <property type="protein sequence ID" value="GAA3232522.1"/>
    <property type="molecule type" value="Genomic_DNA"/>
</dbReference>
<reference evidence="2" key="1">
    <citation type="journal article" date="2019" name="Int. J. Syst. Evol. Microbiol.">
        <title>The Global Catalogue of Microorganisms (GCM) 10K type strain sequencing project: providing services to taxonomists for standard genome sequencing and annotation.</title>
        <authorList>
            <consortium name="The Broad Institute Genomics Platform"/>
            <consortium name="The Broad Institute Genome Sequencing Center for Infectious Disease"/>
            <person name="Wu L."/>
            <person name="Ma J."/>
        </authorList>
    </citation>
    <scope>NUCLEOTIDE SEQUENCE [LARGE SCALE GENOMIC DNA]</scope>
    <source>
        <strain evidence="2">JCM 9377</strain>
    </source>
</reference>
<comment type="caution">
    <text evidence="1">The sequence shown here is derived from an EMBL/GenBank/DDBJ whole genome shotgun (WGS) entry which is preliminary data.</text>
</comment>
<proteinExistence type="predicted"/>